<dbReference type="InterPro" id="IPR052701">
    <property type="entry name" value="GAG_Ulvan_Degrading_Sulfatases"/>
</dbReference>
<proteinExistence type="predicted"/>
<dbReference type="PANTHER" id="PTHR43751">
    <property type="entry name" value="SULFATASE"/>
    <property type="match status" value="1"/>
</dbReference>
<dbReference type="PANTHER" id="PTHR43751:SF1">
    <property type="entry name" value="SULFATASE ATSG-RELATED"/>
    <property type="match status" value="1"/>
</dbReference>
<gene>
    <name evidence="2" type="ORF">NC99_11090</name>
</gene>
<reference evidence="3" key="1">
    <citation type="submission" date="2015-07" db="EMBL/GenBank/DDBJ databases">
        <title>Genome sequencing of Sunxiuqinia dokdonensis strain SK.</title>
        <authorList>
            <person name="Ahn S."/>
            <person name="Kim B.-C."/>
        </authorList>
    </citation>
    <scope>NUCLEOTIDE SEQUENCE [LARGE SCALE GENOMIC DNA]</scope>
    <source>
        <strain evidence="3">SK</strain>
    </source>
</reference>
<dbReference type="Proteomes" id="UP000036958">
    <property type="component" value="Unassembled WGS sequence"/>
</dbReference>
<dbReference type="EMBL" id="LGIA01000046">
    <property type="protein sequence ID" value="KOH46084.1"/>
    <property type="molecule type" value="Genomic_DNA"/>
</dbReference>
<dbReference type="CDD" id="cd16027">
    <property type="entry name" value="SGSH"/>
    <property type="match status" value="1"/>
</dbReference>
<organism evidence="2 3">
    <name type="scientific">Sunxiuqinia dokdonensis</name>
    <dbReference type="NCBI Taxonomy" id="1409788"/>
    <lineage>
        <taxon>Bacteria</taxon>
        <taxon>Pseudomonadati</taxon>
        <taxon>Bacteroidota</taxon>
        <taxon>Bacteroidia</taxon>
        <taxon>Marinilabiliales</taxon>
        <taxon>Prolixibacteraceae</taxon>
        <taxon>Sunxiuqinia</taxon>
    </lineage>
</organism>
<dbReference type="SUPFAM" id="SSF53649">
    <property type="entry name" value="Alkaline phosphatase-like"/>
    <property type="match status" value="1"/>
</dbReference>
<dbReference type="STRING" id="1409788.NC99_11090"/>
<dbReference type="PATRIC" id="fig|1409788.3.peg.1129"/>
<dbReference type="AlphaFoldDB" id="A0A0L8VCA7"/>
<dbReference type="InterPro" id="IPR000917">
    <property type="entry name" value="Sulfatase_N"/>
</dbReference>
<feature type="domain" description="Sulfatase N-terminal" evidence="1">
    <location>
        <begin position="2"/>
        <end position="237"/>
    </location>
</feature>
<accession>A0A0L8VCA7</accession>
<dbReference type="InterPro" id="IPR017850">
    <property type="entry name" value="Alkaline_phosphatase_core_sf"/>
</dbReference>
<evidence type="ECO:0000313" key="2">
    <source>
        <dbReference type="EMBL" id="KOH46084.1"/>
    </source>
</evidence>
<name>A0A0L8VCA7_9BACT</name>
<evidence type="ECO:0000313" key="3">
    <source>
        <dbReference type="Proteomes" id="UP000036958"/>
    </source>
</evidence>
<protein>
    <recommendedName>
        <fullName evidence="1">Sulfatase N-terminal domain-containing protein</fullName>
    </recommendedName>
</protein>
<evidence type="ECO:0000259" key="1">
    <source>
        <dbReference type="Pfam" id="PF00884"/>
    </source>
</evidence>
<dbReference type="Gene3D" id="3.40.720.10">
    <property type="entry name" value="Alkaline Phosphatase, subunit A"/>
    <property type="match status" value="1"/>
</dbReference>
<dbReference type="Pfam" id="PF00884">
    <property type="entry name" value="Sulfatase"/>
    <property type="match status" value="1"/>
</dbReference>
<keyword evidence="3" id="KW-1185">Reference proteome</keyword>
<comment type="caution">
    <text evidence="2">The sequence shown here is derived from an EMBL/GenBank/DDBJ whole genome shotgun (WGS) entry which is preliminary data.</text>
</comment>
<sequence>MKKIAEQGLVFNKAFIASPACAPSRAALLTGLMPARTGAEANHTYPDPKFPLLHKDLQEIGYEVAAFGKVAHGQENQTCGFDFYSGKMNGLTENVTDYLDHRAEDGPIALLVGDRRPHVLWTDQLLYEPEEINVPDFLIDTEETREHRAMYYSDITGIDQEVGRIYELARERFGDNFVFIFSSDHGAQWPFAKWNLYDAGTKVPLVVAWPGHIKPDTRTDAMVSWVDIFPTLLEIAGTKVSGDLDGQSFIKVLEGKKDKFREYIFTTHSGDGRMNVYPIRSVRGDRFKFILNLYPENYHSNHSDILRKPRAGAYWDSWDEAAKTDPAAAAIIQRYYVRPAEEFYDLETDPTEQNNLIGSDEHQEQIQEMHQLLEEWMNEQGDTRALFETPYPISGPTPHELGIR</sequence>